<dbReference type="STRING" id="6832.A0A553P0I2"/>
<dbReference type="GO" id="GO:0034274">
    <property type="term" value="C:Atg12-Atg5-Atg16 complex"/>
    <property type="evidence" value="ECO:0007669"/>
    <property type="project" value="TreeGrafter"/>
</dbReference>
<name>A0A553P0I2_TIGCA</name>
<evidence type="ECO:0000256" key="2">
    <source>
        <dbReference type="ARBA" id="ARBA00022786"/>
    </source>
</evidence>
<dbReference type="GO" id="GO:0034045">
    <property type="term" value="C:phagophore assembly site membrane"/>
    <property type="evidence" value="ECO:0007669"/>
    <property type="project" value="TreeGrafter"/>
</dbReference>
<dbReference type="Proteomes" id="UP000318571">
    <property type="component" value="Chromosome 9"/>
</dbReference>
<evidence type="ECO:0000313" key="6">
    <source>
        <dbReference type="Proteomes" id="UP000318571"/>
    </source>
</evidence>
<comment type="caution">
    <text evidence="5">The sequence shown here is derived from an EMBL/GenBank/DDBJ whole genome shotgun (WGS) entry which is preliminary data.</text>
</comment>
<dbReference type="GO" id="GO:0000421">
    <property type="term" value="C:autophagosome membrane"/>
    <property type="evidence" value="ECO:0007669"/>
    <property type="project" value="TreeGrafter"/>
</dbReference>
<dbReference type="Pfam" id="PF04110">
    <property type="entry name" value="APG12"/>
    <property type="match status" value="1"/>
</dbReference>
<keyword evidence="2 4" id="KW-0833">Ubl conjugation pathway</keyword>
<organism evidence="5 6">
    <name type="scientific">Tigriopus californicus</name>
    <name type="common">Marine copepod</name>
    <dbReference type="NCBI Taxonomy" id="6832"/>
    <lineage>
        <taxon>Eukaryota</taxon>
        <taxon>Metazoa</taxon>
        <taxon>Ecdysozoa</taxon>
        <taxon>Arthropoda</taxon>
        <taxon>Crustacea</taxon>
        <taxon>Multicrustacea</taxon>
        <taxon>Hexanauplia</taxon>
        <taxon>Copepoda</taxon>
        <taxon>Harpacticoida</taxon>
        <taxon>Harpacticidae</taxon>
        <taxon>Tigriopus</taxon>
    </lineage>
</organism>
<protein>
    <recommendedName>
        <fullName evidence="4">Ubiquitin-like protein ATG12</fullName>
    </recommendedName>
</protein>
<evidence type="ECO:0000256" key="1">
    <source>
        <dbReference type="ARBA" id="ARBA00022499"/>
    </source>
</evidence>
<dbReference type="GO" id="GO:0061723">
    <property type="term" value="P:glycophagy"/>
    <property type="evidence" value="ECO:0007669"/>
    <property type="project" value="TreeGrafter"/>
</dbReference>
<dbReference type="PANTHER" id="PTHR13385:SF0">
    <property type="entry name" value="UBIQUITIN-LIKE PROTEIN ATG12"/>
    <property type="match status" value="1"/>
</dbReference>
<dbReference type="GO" id="GO:0034727">
    <property type="term" value="P:piecemeal microautophagy of the nucleus"/>
    <property type="evidence" value="ECO:0007669"/>
    <property type="project" value="TreeGrafter"/>
</dbReference>
<dbReference type="GO" id="GO:0000045">
    <property type="term" value="P:autophagosome assembly"/>
    <property type="evidence" value="ECO:0007669"/>
    <property type="project" value="InterPro"/>
</dbReference>
<comment type="function">
    <text evidence="4">Ubiquitin-like protein involved in autophagic vesicle formation.</text>
</comment>
<keyword evidence="1 4" id="KW-1017">Isopeptide bond</keyword>
<evidence type="ECO:0000256" key="3">
    <source>
        <dbReference type="ARBA" id="ARBA00023006"/>
    </source>
</evidence>
<dbReference type="CDD" id="cd01612">
    <property type="entry name" value="Ubl_ATG12"/>
    <property type="match status" value="1"/>
</dbReference>
<comment type="subunit">
    <text evidence="4">Forms a conjugate with ATG5.</text>
</comment>
<evidence type="ECO:0000256" key="4">
    <source>
        <dbReference type="RuleBase" id="RU361201"/>
    </source>
</evidence>
<dbReference type="GO" id="GO:0000422">
    <property type="term" value="P:autophagy of mitochondrion"/>
    <property type="evidence" value="ECO:0007669"/>
    <property type="project" value="TreeGrafter"/>
</dbReference>
<dbReference type="InterPro" id="IPR007242">
    <property type="entry name" value="Atg12"/>
</dbReference>
<keyword evidence="6" id="KW-1185">Reference proteome</keyword>
<dbReference type="PANTHER" id="PTHR13385">
    <property type="entry name" value="AUTOPHAGY PROTEIN 12"/>
    <property type="match status" value="1"/>
</dbReference>
<gene>
    <name evidence="5" type="ORF">TCAL_08714</name>
</gene>
<reference evidence="5 6" key="1">
    <citation type="journal article" date="2018" name="Nat. Ecol. Evol.">
        <title>Genomic signatures of mitonuclear coevolution across populations of Tigriopus californicus.</title>
        <authorList>
            <person name="Barreto F.S."/>
            <person name="Watson E.T."/>
            <person name="Lima T.G."/>
            <person name="Willett C.S."/>
            <person name="Edmands S."/>
            <person name="Li W."/>
            <person name="Burton R.S."/>
        </authorList>
    </citation>
    <scope>NUCLEOTIDE SEQUENCE [LARGE SCALE GENOMIC DNA]</scope>
    <source>
        <strain evidence="5 6">San Diego</strain>
    </source>
</reference>
<dbReference type="SUPFAM" id="SSF54236">
    <property type="entry name" value="Ubiquitin-like"/>
    <property type="match status" value="1"/>
</dbReference>
<accession>A0A553P0I2</accession>
<dbReference type="InterPro" id="IPR029071">
    <property type="entry name" value="Ubiquitin-like_domsf"/>
</dbReference>
<sequence length="74" mass="8298">MASAEEQSSTIDAKVMVRLQPAGDAPIMQQRNYKFLYVNQAFSPSPDQTVRHLYDCFGGEGKLVLNYAKTPMWG</sequence>
<dbReference type="AlphaFoldDB" id="A0A553P0I2"/>
<evidence type="ECO:0000313" key="5">
    <source>
        <dbReference type="EMBL" id="TRY71211.1"/>
    </source>
</evidence>
<keyword evidence="3 4" id="KW-0072">Autophagy</keyword>
<dbReference type="EMBL" id="VCGU01000009">
    <property type="protein sequence ID" value="TRY71211.1"/>
    <property type="molecule type" value="Genomic_DNA"/>
</dbReference>
<dbReference type="GO" id="GO:0097352">
    <property type="term" value="P:autophagosome maturation"/>
    <property type="evidence" value="ECO:0007669"/>
    <property type="project" value="TreeGrafter"/>
</dbReference>
<dbReference type="Gene3D" id="3.10.20.90">
    <property type="entry name" value="Phosphatidylinositol 3-kinase Catalytic Subunit, Chain A, domain 1"/>
    <property type="match status" value="1"/>
</dbReference>
<proteinExistence type="inferred from homology"/>
<comment type="similarity">
    <text evidence="4">Belongs to the ATG12 family.</text>
</comment>
<dbReference type="GO" id="GO:0019776">
    <property type="term" value="F:Atg8-family ligase activity"/>
    <property type="evidence" value="ECO:0007669"/>
    <property type="project" value="TreeGrafter"/>
</dbReference>